<organism evidence="1 2">
    <name type="scientific">Prevotella vespertina</name>
    <dbReference type="NCBI Taxonomy" id="2608404"/>
    <lineage>
        <taxon>Bacteria</taxon>
        <taxon>Pseudomonadati</taxon>
        <taxon>Bacteroidota</taxon>
        <taxon>Bacteroidia</taxon>
        <taxon>Bacteroidales</taxon>
        <taxon>Prevotellaceae</taxon>
        <taxon>Prevotella</taxon>
    </lineage>
</organism>
<name>A0A7C9MC19_9BACT</name>
<evidence type="ECO:0000313" key="1">
    <source>
        <dbReference type="EMBL" id="MUL27180.1"/>
    </source>
</evidence>
<sequence>MKYKLNKDNLVDIFSTATYGSDWLEIKRPKKFNNLVKEDSECREEKWADILLGGGFITAFVYEDDGPHVRYEITMEDIEKGFQKFIEECPQDYADLANGNGDYYTSSNLIQVVLFGEVVFG</sequence>
<dbReference type="AlphaFoldDB" id="A0A7C9MC19"/>
<dbReference type="Proteomes" id="UP000482295">
    <property type="component" value="Unassembled WGS sequence"/>
</dbReference>
<dbReference type="EMBL" id="VVIQ01000002">
    <property type="protein sequence ID" value="MUL27180.1"/>
    <property type="molecule type" value="Genomic_DNA"/>
</dbReference>
<comment type="caution">
    <text evidence="1">The sequence shown here is derived from an EMBL/GenBank/DDBJ whole genome shotgun (WGS) entry which is preliminary data.</text>
</comment>
<gene>
    <name evidence="1" type="ORF">F0475_02340</name>
</gene>
<keyword evidence="2" id="KW-1185">Reference proteome</keyword>
<evidence type="ECO:0000313" key="2">
    <source>
        <dbReference type="Proteomes" id="UP000482295"/>
    </source>
</evidence>
<proteinExistence type="predicted"/>
<dbReference type="RefSeq" id="WP_155715215.1">
    <property type="nucleotide sequence ID" value="NZ_VVIQ01000002.1"/>
</dbReference>
<accession>A0A7C9MC19</accession>
<reference evidence="1 2" key="1">
    <citation type="submission" date="2019-09" db="EMBL/GenBank/DDBJ databases">
        <title>Prevotella A2879 sp. nov., isolated from an abscess of a patient.</title>
        <authorList>
            <person name="Buhl M."/>
            <person name="Oberhettinger P."/>
        </authorList>
    </citation>
    <scope>NUCLEOTIDE SEQUENCE [LARGE SCALE GENOMIC DNA]</scope>
    <source>
        <strain evidence="1 2">A2879</strain>
    </source>
</reference>
<protein>
    <submittedName>
        <fullName evidence="1">Uncharacterized protein</fullName>
    </submittedName>
</protein>